<dbReference type="STRING" id="48269.A0A183LP95"/>
<gene>
    <name evidence="1" type="ORF">SMRZ_LOCUS5619</name>
</gene>
<evidence type="ECO:0000313" key="1">
    <source>
        <dbReference type="EMBL" id="VDO67006.1"/>
    </source>
</evidence>
<sequence>MSRSFYNVVTQFLIALAVGSLAGDAFLHLIPHVSVFNIITKNFNIFV</sequence>
<protein>
    <submittedName>
        <fullName evidence="1">Uncharacterized protein</fullName>
    </submittedName>
</protein>
<proteinExistence type="predicted"/>
<name>A0A183LP95_9TREM</name>
<reference evidence="1 2" key="1">
    <citation type="submission" date="2018-11" db="EMBL/GenBank/DDBJ databases">
        <authorList>
            <consortium name="Pathogen Informatics"/>
        </authorList>
    </citation>
    <scope>NUCLEOTIDE SEQUENCE [LARGE SCALE GENOMIC DNA]</scope>
    <source>
        <strain evidence="1 2">Zambia</strain>
    </source>
</reference>
<dbReference type="AlphaFoldDB" id="A0A183LP95"/>
<keyword evidence="2" id="KW-1185">Reference proteome</keyword>
<organism evidence="1 2">
    <name type="scientific">Schistosoma margrebowiei</name>
    <dbReference type="NCBI Taxonomy" id="48269"/>
    <lineage>
        <taxon>Eukaryota</taxon>
        <taxon>Metazoa</taxon>
        <taxon>Spiralia</taxon>
        <taxon>Lophotrochozoa</taxon>
        <taxon>Platyhelminthes</taxon>
        <taxon>Trematoda</taxon>
        <taxon>Digenea</taxon>
        <taxon>Strigeidida</taxon>
        <taxon>Schistosomatoidea</taxon>
        <taxon>Schistosomatidae</taxon>
        <taxon>Schistosoma</taxon>
    </lineage>
</organism>
<accession>A0A183LP95</accession>
<evidence type="ECO:0000313" key="2">
    <source>
        <dbReference type="Proteomes" id="UP000277204"/>
    </source>
</evidence>
<dbReference type="EMBL" id="UZAI01001964">
    <property type="protein sequence ID" value="VDO67006.1"/>
    <property type="molecule type" value="Genomic_DNA"/>
</dbReference>
<dbReference type="Proteomes" id="UP000277204">
    <property type="component" value="Unassembled WGS sequence"/>
</dbReference>